<dbReference type="AlphaFoldDB" id="A0A1F6Y6S1"/>
<sequence>MKRTTKNKMSIEDLALSMNRGFKKVENLIKSEVDGLAISTAKGFENTATKIDIEGLKGQIQGVDKRIDDFVATRVKHDDHNKLKTRVDLIEQKLESKSK</sequence>
<comment type="caution">
    <text evidence="1">The sequence shown here is derived from an EMBL/GenBank/DDBJ whole genome shotgun (WGS) entry which is preliminary data.</text>
</comment>
<organism evidence="1 2">
    <name type="scientific">Candidatus Nomurabacteria bacterium RIFCSPLOWO2_12_FULL_44_11</name>
    <dbReference type="NCBI Taxonomy" id="1801796"/>
    <lineage>
        <taxon>Bacteria</taxon>
        <taxon>Candidatus Nomuraibacteriota</taxon>
    </lineage>
</organism>
<protein>
    <submittedName>
        <fullName evidence="1">Uncharacterized protein</fullName>
    </submittedName>
</protein>
<evidence type="ECO:0000313" key="2">
    <source>
        <dbReference type="Proteomes" id="UP000178645"/>
    </source>
</evidence>
<evidence type="ECO:0000313" key="1">
    <source>
        <dbReference type="EMBL" id="OGJ02063.1"/>
    </source>
</evidence>
<name>A0A1F6Y6S1_9BACT</name>
<accession>A0A1F6Y6S1</accession>
<reference evidence="1 2" key="1">
    <citation type="journal article" date="2016" name="Nat. Commun.">
        <title>Thousands of microbial genomes shed light on interconnected biogeochemical processes in an aquifer system.</title>
        <authorList>
            <person name="Anantharaman K."/>
            <person name="Brown C.T."/>
            <person name="Hug L.A."/>
            <person name="Sharon I."/>
            <person name="Castelle C.J."/>
            <person name="Probst A.J."/>
            <person name="Thomas B.C."/>
            <person name="Singh A."/>
            <person name="Wilkins M.J."/>
            <person name="Karaoz U."/>
            <person name="Brodie E.L."/>
            <person name="Williams K.H."/>
            <person name="Hubbard S.S."/>
            <person name="Banfield J.F."/>
        </authorList>
    </citation>
    <scope>NUCLEOTIDE SEQUENCE [LARGE SCALE GENOMIC DNA]</scope>
</reference>
<dbReference type="EMBL" id="MFVU01000013">
    <property type="protein sequence ID" value="OGJ02063.1"/>
    <property type="molecule type" value="Genomic_DNA"/>
</dbReference>
<dbReference type="Proteomes" id="UP000178645">
    <property type="component" value="Unassembled WGS sequence"/>
</dbReference>
<proteinExistence type="predicted"/>
<gene>
    <name evidence="1" type="ORF">A3G53_03210</name>
</gene>